<dbReference type="PANTHER" id="PTHR43205:SF7">
    <property type="entry name" value="PROSTAGLANDIN REDUCTASE 1"/>
    <property type="match status" value="1"/>
</dbReference>
<dbReference type="InterPro" id="IPR045010">
    <property type="entry name" value="MDR_fam"/>
</dbReference>
<proteinExistence type="predicted"/>
<dbReference type="OrthoDB" id="9805663at2"/>
<dbReference type="EMBL" id="FOFS01000002">
    <property type="protein sequence ID" value="SEP87351.1"/>
    <property type="molecule type" value="Genomic_DNA"/>
</dbReference>
<dbReference type="RefSeq" id="WP_093281835.1">
    <property type="nucleotide sequence ID" value="NZ_FOFS01000002.1"/>
</dbReference>
<dbReference type="InterPro" id="IPR041694">
    <property type="entry name" value="ADH_N_2"/>
</dbReference>
<dbReference type="CDD" id="cd05288">
    <property type="entry name" value="PGDH"/>
    <property type="match status" value="1"/>
</dbReference>
<dbReference type="InterPro" id="IPR020843">
    <property type="entry name" value="ER"/>
</dbReference>
<dbReference type="AlphaFoldDB" id="A0A1H9BF42"/>
<dbReference type="Pfam" id="PF00107">
    <property type="entry name" value="ADH_zinc_N"/>
    <property type="match status" value="1"/>
</dbReference>
<dbReference type="SMART" id="SM00829">
    <property type="entry name" value="PKS_ER"/>
    <property type="match status" value="1"/>
</dbReference>
<dbReference type="STRING" id="489703.SAMN04488038_10262"/>
<evidence type="ECO:0000313" key="3">
    <source>
        <dbReference type="EMBL" id="SEP87351.1"/>
    </source>
</evidence>
<dbReference type="Gene3D" id="3.40.50.720">
    <property type="entry name" value="NAD(P)-binding Rossmann-like Domain"/>
    <property type="match status" value="1"/>
</dbReference>
<gene>
    <name evidence="3" type="ORF">SAMN04488038_10262</name>
</gene>
<evidence type="ECO:0000256" key="1">
    <source>
        <dbReference type="ARBA" id="ARBA00023002"/>
    </source>
</evidence>
<dbReference type="SUPFAM" id="SSF51735">
    <property type="entry name" value="NAD(P)-binding Rossmann-fold domains"/>
    <property type="match status" value="1"/>
</dbReference>
<keyword evidence="4" id="KW-1185">Reference proteome</keyword>
<evidence type="ECO:0000259" key="2">
    <source>
        <dbReference type="SMART" id="SM00829"/>
    </source>
</evidence>
<organism evidence="3 4">
    <name type="scientific">Solimonas aquatica</name>
    <dbReference type="NCBI Taxonomy" id="489703"/>
    <lineage>
        <taxon>Bacteria</taxon>
        <taxon>Pseudomonadati</taxon>
        <taxon>Pseudomonadota</taxon>
        <taxon>Gammaproteobacteria</taxon>
        <taxon>Nevskiales</taxon>
        <taxon>Nevskiaceae</taxon>
        <taxon>Solimonas</taxon>
    </lineage>
</organism>
<evidence type="ECO:0000313" key="4">
    <source>
        <dbReference type="Proteomes" id="UP000199233"/>
    </source>
</evidence>
<dbReference type="InterPro" id="IPR013149">
    <property type="entry name" value="ADH-like_C"/>
</dbReference>
<accession>A0A1H9BF42</accession>
<protein>
    <recommendedName>
        <fullName evidence="2">Enoyl reductase (ER) domain-containing protein</fullName>
    </recommendedName>
</protein>
<feature type="domain" description="Enoyl reductase (ER)" evidence="2">
    <location>
        <begin position="18"/>
        <end position="338"/>
    </location>
</feature>
<sequence>MNENRRVIVAERPRYIVPTVNCFRLETAPMPDCGPGQLRIRTLCLSMDAQLYAKLQRISPDAEPIRLYEAMTGPALGRVEASLHPDFSPGELVSGFWAWQDYVVSNGRRLRKLDFSLQRSTHALSAYGASAFGAYIALQKLAPAEWGETVVVGTALGGLGNIASQIAKAKGCRVVGITGSEEKCQRGMTALGLDDCVSYNAPDFADRVRTACRKGVDVFVDTSGGKVLEAVVPLLQRKARIAACGLMATPHFGEPAFRGRFQNTMSFMFEVINRRITVQGLVIFDHLRQSLRDFHRDMNAWIDSGKIRPMEDIVSGLEQAPRAFQDIFEGRNVGKRLVWISD</sequence>
<dbReference type="InterPro" id="IPR036291">
    <property type="entry name" value="NAD(P)-bd_dom_sf"/>
</dbReference>
<dbReference type="PANTHER" id="PTHR43205">
    <property type="entry name" value="PROSTAGLANDIN REDUCTASE"/>
    <property type="match status" value="1"/>
</dbReference>
<dbReference type="Pfam" id="PF16884">
    <property type="entry name" value="ADH_N_2"/>
    <property type="match status" value="1"/>
</dbReference>
<dbReference type="SUPFAM" id="SSF50129">
    <property type="entry name" value="GroES-like"/>
    <property type="match status" value="1"/>
</dbReference>
<dbReference type="InterPro" id="IPR011032">
    <property type="entry name" value="GroES-like_sf"/>
</dbReference>
<dbReference type="GO" id="GO:0016628">
    <property type="term" value="F:oxidoreductase activity, acting on the CH-CH group of donors, NAD or NADP as acceptor"/>
    <property type="evidence" value="ECO:0007669"/>
    <property type="project" value="InterPro"/>
</dbReference>
<reference evidence="3 4" key="1">
    <citation type="submission" date="2016-10" db="EMBL/GenBank/DDBJ databases">
        <authorList>
            <person name="de Groot N.N."/>
        </authorList>
    </citation>
    <scope>NUCLEOTIDE SEQUENCE [LARGE SCALE GENOMIC DNA]</scope>
    <source>
        <strain evidence="3 4">DSM 25927</strain>
    </source>
</reference>
<dbReference type="Gene3D" id="3.90.180.10">
    <property type="entry name" value="Medium-chain alcohol dehydrogenases, catalytic domain"/>
    <property type="match status" value="1"/>
</dbReference>
<dbReference type="Proteomes" id="UP000199233">
    <property type="component" value="Unassembled WGS sequence"/>
</dbReference>
<keyword evidence="1" id="KW-0560">Oxidoreductase</keyword>
<name>A0A1H9BF42_9GAMM</name>